<dbReference type="EMBL" id="KN826627">
    <property type="protein sequence ID" value="KIK78330.1"/>
    <property type="molecule type" value="Genomic_DNA"/>
</dbReference>
<dbReference type="AlphaFoldDB" id="A0A0D0DJL9"/>
<evidence type="ECO:0000313" key="2">
    <source>
        <dbReference type="Proteomes" id="UP000054538"/>
    </source>
</evidence>
<feature type="non-terminal residue" evidence="1">
    <location>
        <position position="99"/>
    </location>
</feature>
<dbReference type="HOGENOM" id="CLU_2326385_0_0_1"/>
<proteinExistence type="predicted"/>
<protein>
    <submittedName>
        <fullName evidence="1">Uncharacterized protein</fullName>
    </submittedName>
</protein>
<keyword evidence="2" id="KW-1185">Reference proteome</keyword>
<reference evidence="1 2" key="1">
    <citation type="submission" date="2014-04" db="EMBL/GenBank/DDBJ databases">
        <authorList>
            <consortium name="DOE Joint Genome Institute"/>
            <person name="Kuo A."/>
            <person name="Kohler A."/>
            <person name="Jargeat P."/>
            <person name="Nagy L.G."/>
            <person name="Floudas D."/>
            <person name="Copeland A."/>
            <person name="Barry K.W."/>
            <person name="Cichocki N."/>
            <person name="Veneault-Fourrey C."/>
            <person name="LaButti K."/>
            <person name="Lindquist E.A."/>
            <person name="Lipzen A."/>
            <person name="Lundell T."/>
            <person name="Morin E."/>
            <person name="Murat C."/>
            <person name="Sun H."/>
            <person name="Tunlid A."/>
            <person name="Henrissat B."/>
            <person name="Grigoriev I.V."/>
            <person name="Hibbett D.S."/>
            <person name="Martin F."/>
            <person name="Nordberg H.P."/>
            <person name="Cantor M.N."/>
            <person name="Hua S.X."/>
        </authorList>
    </citation>
    <scope>NUCLEOTIDE SEQUENCE [LARGE SCALE GENOMIC DNA]</scope>
    <source>
        <strain evidence="1 2">Ve08.2h10</strain>
    </source>
</reference>
<accession>A0A0D0DJL9</accession>
<dbReference type="InParanoid" id="A0A0D0DJL9"/>
<organism evidence="1 2">
    <name type="scientific">Paxillus rubicundulus Ve08.2h10</name>
    <dbReference type="NCBI Taxonomy" id="930991"/>
    <lineage>
        <taxon>Eukaryota</taxon>
        <taxon>Fungi</taxon>
        <taxon>Dikarya</taxon>
        <taxon>Basidiomycota</taxon>
        <taxon>Agaricomycotina</taxon>
        <taxon>Agaricomycetes</taxon>
        <taxon>Agaricomycetidae</taxon>
        <taxon>Boletales</taxon>
        <taxon>Paxilineae</taxon>
        <taxon>Paxillaceae</taxon>
        <taxon>Paxillus</taxon>
    </lineage>
</organism>
<gene>
    <name evidence="1" type="ORF">PAXRUDRAFT_333360</name>
</gene>
<sequence>MVPCQRVNMFRLVKVIERYTALCLFKSHYAGFTMQDRTEPKIFITSFVANNSLELEAWCRQVQGSNLWRVLNVRPMGKPRPRPNECDAVDFEVFEKVKL</sequence>
<dbReference type="Proteomes" id="UP000054538">
    <property type="component" value="Unassembled WGS sequence"/>
</dbReference>
<name>A0A0D0DJL9_9AGAM</name>
<reference evidence="2" key="2">
    <citation type="submission" date="2015-01" db="EMBL/GenBank/DDBJ databases">
        <title>Evolutionary Origins and Diversification of the Mycorrhizal Mutualists.</title>
        <authorList>
            <consortium name="DOE Joint Genome Institute"/>
            <consortium name="Mycorrhizal Genomics Consortium"/>
            <person name="Kohler A."/>
            <person name="Kuo A."/>
            <person name="Nagy L.G."/>
            <person name="Floudas D."/>
            <person name="Copeland A."/>
            <person name="Barry K.W."/>
            <person name="Cichocki N."/>
            <person name="Veneault-Fourrey C."/>
            <person name="LaButti K."/>
            <person name="Lindquist E.A."/>
            <person name="Lipzen A."/>
            <person name="Lundell T."/>
            <person name="Morin E."/>
            <person name="Murat C."/>
            <person name="Riley R."/>
            <person name="Ohm R."/>
            <person name="Sun H."/>
            <person name="Tunlid A."/>
            <person name="Henrissat B."/>
            <person name="Grigoriev I.V."/>
            <person name="Hibbett D.S."/>
            <person name="Martin F."/>
        </authorList>
    </citation>
    <scope>NUCLEOTIDE SEQUENCE [LARGE SCALE GENOMIC DNA]</scope>
    <source>
        <strain evidence="2">Ve08.2h10</strain>
    </source>
</reference>
<evidence type="ECO:0000313" key="1">
    <source>
        <dbReference type="EMBL" id="KIK78330.1"/>
    </source>
</evidence>